<accession>A0A914VIG9</accession>
<evidence type="ECO:0000313" key="2">
    <source>
        <dbReference type="Proteomes" id="UP000887566"/>
    </source>
</evidence>
<keyword evidence="2" id="KW-1185">Reference proteome</keyword>
<sequence>MVGGNRVGGLGSRWRSCTRKFARAAVEEARENCGARVAMRARKNGRPFWSGEGRPTARRGDFARFGRSPAACRSADRLSNSTDHHQQHYYTVPVGMDSQSSSSPTAATTEARDHCGVRPRMIDALAKERATPTTTA</sequence>
<feature type="region of interest" description="Disordered" evidence="1">
    <location>
        <begin position="45"/>
        <end position="65"/>
    </location>
</feature>
<feature type="compositionally biased region" description="Low complexity" evidence="1">
    <location>
        <begin position="98"/>
        <end position="109"/>
    </location>
</feature>
<organism evidence="2 3">
    <name type="scientific">Plectus sambesii</name>
    <dbReference type="NCBI Taxonomy" id="2011161"/>
    <lineage>
        <taxon>Eukaryota</taxon>
        <taxon>Metazoa</taxon>
        <taxon>Ecdysozoa</taxon>
        <taxon>Nematoda</taxon>
        <taxon>Chromadorea</taxon>
        <taxon>Plectida</taxon>
        <taxon>Plectina</taxon>
        <taxon>Plectoidea</taxon>
        <taxon>Plectidae</taxon>
        <taxon>Plectus</taxon>
    </lineage>
</organism>
<dbReference type="Proteomes" id="UP000887566">
    <property type="component" value="Unplaced"/>
</dbReference>
<dbReference type="WBParaSite" id="PSAMB.scaffold2041size25845.g16156.t1">
    <property type="protein sequence ID" value="PSAMB.scaffold2041size25845.g16156.t1"/>
    <property type="gene ID" value="PSAMB.scaffold2041size25845.g16156"/>
</dbReference>
<evidence type="ECO:0000256" key="1">
    <source>
        <dbReference type="SAM" id="MobiDB-lite"/>
    </source>
</evidence>
<reference evidence="3" key="1">
    <citation type="submission" date="2022-11" db="UniProtKB">
        <authorList>
            <consortium name="WormBaseParasite"/>
        </authorList>
    </citation>
    <scope>IDENTIFICATION</scope>
</reference>
<name>A0A914VIG9_9BILA</name>
<evidence type="ECO:0000313" key="3">
    <source>
        <dbReference type="WBParaSite" id="PSAMB.scaffold2041size25845.g16156.t1"/>
    </source>
</evidence>
<protein>
    <submittedName>
        <fullName evidence="3">Uncharacterized protein</fullName>
    </submittedName>
</protein>
<proteinExistence type="predicted"/>
<dbReference type="AlphaFoldDB" id="A0A914VIG9"/>
<feature type="region of interest" description="Disordered" evidence="1">
    <location>
        <begin position="93"/>
        <end position="117"/>
    </location>
</feature>